<evidence type="ECO:0000256" key="1">
    <source>
        <dbReference type="SAM" id="SignalP"/>
    </source>
</evidence>
<proteinExistence type="predicted"/>
<sequence>MRLRVFFGVLLIVFSSWAAADDGSAGAARLVVDKLNAALIDAMKNAKVLGFQGRKKKLGPVVRATLEFNAIAHIALGAHWKELSDDQRNMFVERLTELGVATYAAQFNGYSGEEFQYETAQPVKTRVRLAYKLVAPKETPVRFEYLVSPFDGQWRISDIVVDGVSDLALKKSQYAHTLEEDGFDGLMKKLDQKLGDYENAR</sequence>
<dbReference type="InterPro" id="IPR017842">
    <property type="entry name" value="Hopanoid_biosyn-assoc_HpnM"/>
</dbReference>
<feature type="chain" id="PRO_5024937558" description="ABC transporter substrate-binding protein" evidence="1">
    <location>
        <begin position="21"/>
        <end position="201"/>
    </location>
</feature>
<dbReference type="Proteomes" id="UP000325755">
    <property type="component" value="Chromosome"/>
</dbReference>
<reference evidence="2 3" key="1">
    <citation type="submission" date="2019-09" db="EMBL/GenBank/DDBJ databases">
        <title>Ecophysiology of the spiral-shaped methanotroph Methylospira mobilis as revealed by the complete genome sequence.</title>
        <authorList>
            <person name="Oshkin I.Y."/>
            <person name="Dedysh S.N."/>
            <person name="Miroshnikov K."/>
            <person name="Danilova O.V."/>
            <person name="Hakobyan A."/>
            <person name="Liesack W."/>
        </authorList>
    </citation>
    <scope>NUCLEOTIDE SEQUENCE [LARGE SCALE GENOMIC DNA]</scope>
    <source>
        <strain evidence="2 3">Shm1</strain>
    </source>
</reference>
<evidence type="ECO:0000313" key="2">
    <source>
        <dbReference type="EMBL" id="QFY43808.1"/>
    </source>
</evidence>
<dbReference type="OrthoDB" id="9787053at2"/>
<keyword evidence="1" id="KW-0732">Signal</keyword>
<feature type="signal peptide" evidence="1">
    <location>
        <begin position="1"/>
        <end position="20"/>
    </location>
</feature>
<organism evidence="2 3">
    <name type="scientific">Candidatus Methylospira mobilis</name>
    <dbReference type="NCBI Taxonomy" id="1808979"/>
    <lineage>
        <taxon>Bacteria</taxon>
        <taxon>Pseudomonadati</taxon>
        <taxon>Pseudomonadota</taxon>
        <taxon>Gammaproteobacteria</taxon>
        <taxon>Methylococcales</taxon>
        <taxon>Methylococcaceae</taxon>
        <taxon>Candidatus Methylospira</taxon>
    </lineage>
</organism>
<dbReference type="EMBL" id="CP044205">
    <property type="protein sequence ID" value="QFY43808.1"/>
    <property type="molecule type" value="Genomic_DNA"/>
</dbReference>
<dbReference type="InParanoid" id="A0A5Q0BNY2"/>
<dbReference type="PANTHER" id="PTHR36573">
    <property type="entry name" value="INTERMEMBRANE PHOSPHOLIPID TRANSPORT SYSTEM BINDING PROTEIN MLAC"/>
    <property type="match status" value="1"/>
</dbReference>
<keyword evidence="3" id="KW-1185">Reference proteome</keyword>
<dbReference type="KEGG" id="mmob:F6R98_15205"/>
<dbReference type="NCBIfam" id="TIGR03481">
    <property type="entry name" value="HpnM"/>
    <property type="match status" value="1"/>
</dbReference>
<accession>A0A5Q0BNY2</accession>
<dbReference type="AlphaFoldDB" id="A0A5Q0BNY2"/>
<gene>
    <name evidence="2" type="ORF">F6R98_15205</name>
</gene>
<dbReference type="InterPro" id="IPR008869">
    <property type="entry name" value="MlaC/ttg2D"/>
</dbReference>
<evidence type="ECO:0008006" key="4">
    <source>
        <dbReference type="Google" id="ProtNLM"/>
    </source>
</evidence>
<name>A0A5Q0BNY2_9GAMM</name>
<dbReference type="Pfam" id="PF05494">
    <property type="entry name" value="MlaC"/>
    <property type="match status" value="1"/>
</dbReference>
<protein>
    <recommendedName>
        <fullName evidence="4">ABC transporter substrate-binding protein</fullName>
    </recommendedName>
</protein>
<dbReference type="InterPro" id="IPR042245">
    <property type="entry name" value="Tgt2/MlaC_sf"/>
</dbReference>
<dbReference type="Gene3D" id="3.10.450.710">
    <property type="entry name" value="Tgt2/MlaC"/>
    <property type="match status" value="1"/>
</dbReference>
<evidence type="ECO:0000313" key="3">
    <source>
        <dbReference type="Proteomes" id="UP000325755"/>
    </source>
</evidence>
<dbReference type="PANTHER" id="PTHR36573:SF1">
    <property type="entry name" value="INTERMEMBRANE PHOSPHOLIPID TRANSPORT SYSTEM BINDING PROTEIN MLAC"/>
    <property type="match status" value="1"/>
</dbReference>
<dbReference type="RefSeq" id="WP_153249784.1">
    <property type="nucleotide sequence ID" value="NZ_CP044205.1"/>
</dbReference>